<dbReference type="GO" id="GO:0005524">
    <property type="term" value="F:ATP binding"/>
    <property type="evidence" value="ECO:0007669"/>
    <property type="project" value="UniProtKB-KW"/>
</dbReference>
<protein>
    <submittedName>
        <fullName evidence="3">ATP-binding protein</fullName>
    </submittedName>
</protein>
<organism evidence="3 4">
    <name type="scientific">Spongiactinospora rosea</name>
    <dbReference type="NCBI Taxonomy" id="2248750"/>
    <lineage>
        <taxon>Bacteria</taxon>
        <taxon>Bacillati</taxon>
        <taxon>Actinomycetota</taxon>
        <taxon>Actinomycetes</taxon>
        <taxon>Streptosporangiales</taxon>
        <taxon>Streptosporangiaceae</taxon>
        <taxon>Spongiactinospora</taxon>
    </lineage>
</organism>
<dbReference type="InterPro" id="IPR036890">
    <property type="entry name" value="HATPase_C_sf"/>
</dbReference>
<comment type="caution">
    <text evidence="3">The sequence shown here is derived from an EMBL/GenBank/DDBJ whole genome shotgun (WGS) entry which is preliminary data.</text>
</comment>
<dbReference type="InterPro" id="IPR003594">
    <property type="entry name" value="HATPase_dom"/>
</dbReference>
<keyword evidence="1" id="KW-0723">Serine/threonine-protein kinase</keyword>
<feature type="domain" description="Histidine kinase/HSP90-like ATPase" evidence="2">
    <location>
        <begin position="45"/>
        <end position="156"/>
    </location>
</feature>
<dbReference type="Gene3D" id="3.30.565.10">
    <property type="entry name" value="Histidine kinase-like ATPase, C-terminal domain"/>
    <property type="match status" value="1"/>
</dbReference>
<dbReference type="PANTHER" id="PTHR35526">
    <property type="entry name" value="ANTI-SIGMA-F FACTOR RSBW-RELATED"/>
    <property type="match status" value="1"/>
</dbReference>
<dbReference type="GO" id="GO:0004674">
    <property type="term" value="F:protein serine/threonine kinase activity"/>
    <property type="evidence" value="ECO:0007669"/>
    <property type="project" value="UniProtKB-KW"/>
</dbReference>
<accession>A0A366M2T9</accession>
<dbReference type="Pfam" id="PF13581">
    <property type="entry name" value="HATPase_c_2"/>
    <property type="match status" value="1"/>
</dbReference>
<keyword evidence="3" id="KW-0547">Nucleotide-binding</keyword>
<dbReference type="EMBL" id="QMEY01000003">
    <property type="protein sequence ID" value="RBQ20113.1"/>
    <property type="molecule type" value="Genomic_DNA"/>
</dbReference>
<dbReference type="Proteomes" id="UP000253303">
    <property type="component" value="Unassembled WGS sequence"/>
</dbReference>
<dbReference type="InterPro" id="IPR050267">
    <property type="entry name" value="Anti-sigma-factor_SerPK"/>
</dbReference>
<keyword evidence="4" id="KW-1185">Reference proteome</keyword>
<sequence>MVAGGWRPAARPRYVMRRFPVQVSHQSLRRFSPRPARGEIVFGIADLQAVRAYAAAYVRALGLTADWIADFLVATNEVATNAVVHGAGVARLRVWDAGGQVVAEVYDEGVWPRAEGEPELEPPGPYPTGGMGLWLAHTVASGFRLSTGAAGTTVTLWFDRG</sequence>
<gene>
    <name evidence="3" type="ORF">DP939_09840</name>
</gene>
<evidence type="ECO:0000256" key="1">
    <source>
        <dbReference type="ARBA" id="ARBA00022527"/>
    </source>
</evidence>
<keyword evidence="1" id="KW-0808">Transferase</keyword>
<dbReference type="CDD" id="cd16936">
    <property type="entry name" value="HATPase_RsbW-like"/>
    <property type="match status" value="1"/>
</dbReference>
<keyword evidence="3" id="KW-0067">ATP-binding</keyword>
<reference evidence="3 4" key="1">
    <citation type="submission" date="2018-06" db="EMBL/GenBank/DDBJ databases">
        <title>Sphaerisporangium craniellae sp. nov., isolated from a marine sponge in the South China Sea.</title>
        <authorList>
            <person name="Li L."/>
        </authorList>
    </citation>
    <scope>NUCLEOTIDE SEQUENCE [LARGE SCALE GENOMIC DNA]</scope>
    <source>
        <strain evidence="3 4">LHW63015</strain>
    </source>
</reference>
<evidence type="ECO:0000313" key="4">
    <source>
        <dbReference type="Proteomes" id="UP000253303"/>
    </source>
</evidence>
<name>A0A366M2T9_9ACTN</name>
<evidence type="ECO:0000259" key="2">
    <source>
        <dbReference type="Pfam" id="PF13581"/>
    </source>
</evidence>
<evidence type="ECO:0000313" key="3">
    <source>
        <dbReference type="EMBL" id="RBQ20113.1"/>
    </source>
</evidence>
<keyword evidence="1" id="KW-0418">Kinase</keyword>
<dbReference type="SUPFAM" id="SSF55874">
    <property type="entry name" value="ATPase domain of HSP90 chaperone/DNA topoisomerase II/histidine kinase"/>
    <property type="match status" value="1"/>
</dbReference>
<dbReference type="AlphaFoldDB" id="A0A366M2T9"/>
<dbReference type="PANTHER" id="PTHR35526:SF3">
    <property type="entry name" value="ANTI-SIGMA-F FACTOR RSBW"/>
    <property type="match status" value="1"/>
</dbReference>
<proteinExistence type="predicted"/>